<dbReference type="GO" id="GO:0033116">
    <property type="term" value="C:endoplasmic reticulum-Golgi intermediate compartment membrane"/>
    <property type="evidence" value="ECO:0007669"/>
    <property type="project" value="UniProtKB-SubCell"/>
</dbReference>
<comment type="subcellular location">
    <subcellularLocation>
        <location evidence="5">Endoplasmic reticulum membrane</location>
        <topology evidence="5">Multi-pass membrane protein</topology>
    </subcellularLocation>
    <subcellularLocation>
        <location evidence="5">Endoplasmic reticulum-Golgi intermediate compartment membrane</location>
        <topology evidence="5">Multi-pass membrane protein</topology>
    </subcellularLocation>
    <subcellularLocation>
        <location evidence="5">Golgi apparatus membrane</location>
        <topology evidence="5">Multi-pass membrane protein</topology>
    </subcellularLocation>
    <subcellularLocation>
        <location evidence="1">Membrane</location>
    </subcellularLocation>
</comment>
<gene>
    <name evidence="9" type="ORF">OHC33_000272</name>
</gene>
<dbReference type="InterPro" id="IPR012936">
    <property type="entry name" value="Erv_C"/>
</dbReference>
<protein>
    <recommendedName>
        <fullName evidence="5">Endoplasmic reticulum-Golgi intermediate compartment protein</fullName>
    </recommendedName>
</protein>
<feature type="domain" description="Endoplasmic reticulum vesicle transporter C-terminal" evidence="7">
    <location>
        <begin position="201"/>
        <end position="400"/>
    </location>
</feature>
<keyword evidence="4" id="KW-0472">Membrane</keyword>
<keyword evidence="10" id="KW-1185">Reference proteome</keyword>
<feature type="region of interest" description="Disordered" evidence="6">
    <location>
        <begin position="159"/>
        <end position="193"/>
    </location>
</feature>
<feature type="compositionally biased region" description="Basic residues" evidence="6">
    <location>
        <begin position="183"/>
        <end position="193"/>
    </location>
</feature>
<feature type="compositionally biased region" description="Basic and acidic residues" evidence="6">
    <location>
        <begin position="159"/>
        <end position="182"/>
    </location>
</feature>
<dbReference type="InterPro" id="IPR045888">
    <property type="entry name" value="Erv"/>
</dbReference>
<comment type="similarity">
    <text evidence="5">Belongs to the ERGIC family.</text>
</comment>
<keyword evidence="3" id="KW-1133">Transmembrane helix</keyword>
<evidence type="ECO:0000256" key="2">
    <source>
        <dbReference type="ARBA" id="ARBA00022692"/>
    </source>
</evidence>
<evidence type="ECO:0000256" key="1">
    <source>
        <dbReference type="ARBA" id="ARBA00004370"/>
    </source>
</evidence>
<dbReference type="PANTHER" id="PTHR10984:SF81">
    <property type="entry name" value="ER-DERIVED VESICLES PROTEIN ERV41"/>
    <property type="match status" value="1"/>
</dbReference>
<evidence type="ECO:0000256" key="4">
    <source>
        <dbReference type="ARBA" id="ARBA00023136"/>
    </source>
</evidence>
<evidence type="ECO:0000313" key="9">
    <source>
        <dbReference type="EMBL" id="KAK5958429.1"/>
    </source>
</evidence>
<dbReference type="GO" id="GO:0006888">
    <property type="term" value="P:endoplasmic reticulum to Golgi vesicle-mediated transport"/>
    <property type="evidence" value="ECO:0007669"/>
    <property type="project" value="UniProtKB-UniRule"/>
</dbReference>
<keyword evidence="5" id="KW-0813">Transport</keyword>
<evidence type="ECO:0000256" key="5">
    <source>
        <dbReference type="RuleBase" id="RU369013"/>
    </source>
</evidence>
<comment type="caution">
    <text evidence="9">The sequence shown here is derived from an EMBL/GenBank/DDBJ whole genome shotgun (WGS) entry which is preliminary data.</text>
</comment>
<keyword evidence="5" id="KW-0931">ER-Golgi transport</keyword>
<dbReference type="Pfam" id="PF07970">
    <property type="entry name" value="COPIIcoated_ERV"/>
    <property type="match status" value="1"/>
</dbReference>
<organism evidence="9 10">
    <name type="scientific">Knufia fluminis</name>
    <dbReference type="NCBI Taxonomy" id="191047"/>
    <lineage>
        <taxon>Eukaryota</taxon>
        <taxon>Fungi</taxon>
        <taxon>Dikarya</taxon>
        <taxon>Ascomycota</taxon>
        <taxon>Pezizomycotina</taxon>
        <taxon>Eurotiomycetes</taxon>
        <taxon>Chaetothyriomycetidae</taxon>
        <taxon>Chaetothyriales</taxon>
        <taxon>Trichomeriaceae</taxon>
        <taxon>Knufia</taxon>
    </lineage>
</organism>
<evidence type="ECO:0000313" key="10">
    <source>
        <dbReference type="Proteomes" id="UP001316803"/>
    </source>
</evidence>
<evidence type="ECO:0000256" key="6">
    <source>
        <dbReference type="SAM" id="MobiDB-lite"/>
    </source>
</evidence>
<dbReference type="Proteomes" id="UP001316803">
    <property type="component" value="Unassembled WGS sequence"/>
</dbReference>
<keyword evidence="5" id="KW-0256">Endoplasmic reticulum</keyword>
<dbReference type="Pfam" id="PF13850">
    <property type="entry name" value="ERGIC_N"/>
    <property type="match status" value="1"/>
</dbReference>
<dbReference type="InterPro" id="IPR039542">
    <property type="entry name" value="Erv_N"/>
</dbReference>
<keyword evidence="2" id="KW-0812">Transmembrane</keyword>
<dbReference type="AlphaFoldDB" id="A0AAN8I968"/>
<feature type="domain" description="Endoplasmic reticulum vesicle transporter N-terminal" evidence="8">
    <location>
        <begin position="23"/>
        <end position="111"/>
    </location>
</feature>
<dbReference type="EMBL" id="JAKLMC020000001">
    <property type="protein sequence ID" value="KAK5958429.1"/>
    <property type="molecule type" value="Genomic_DNA"/>
</dbReference>
<dbReference type="GO" id="GO:0030134">
    <property type="term" value="C:COPII-coated ER to Golgi transport vesicle"/>
    <property type="evidence" value="ECO:0007669"/>
    <property type="project" value="TreeGrafter"/>
</dbReference>
<keyword evidence="5" id="KW-0333">Golgi apparatus</keyword>
<evidence type="ECO:0000256" key="3">
    <source>
        <dbReference type="ARBA" id="ARBA00022989"/>
    </source>
</evidence>
<proteinExistence type="inferred from homology"/>
<reference evidence="9 10" key="1">
    <citation type="submission" date="2022-12" db="EMBL/GenBank/DDBJ databases">
        <title>Genomic features and morphological characterization of a novel Knufia sp. strain isolated from spacecraft assembly facility.</title>
        <authorList>
            <person name="Teixeira M."/>
            <person name="Chander A.M."/>
            <person name="Stajich J.E."/>
            <person name="Venkateswaran K."/>
        </authorList>
    </citation>
    <scope>NUCLEOTIDE SEQUENCE [LARGE SCALE GENOMIC DNA]</scope>
    <source>
        <strain evidence="9 10">FJI-L2-BK-P2</strain>
    </source>
</reference>
<name>A0AAN8I968_9EURO</name>
<dbReference type="PANTHER" id="PTHR10984">
    <property type="entry name" value="ENDOPLASMIC RETICULUM-GOLGI INTERMEDIATE COMPARTMENT PROTEIN"/>
    <property type="match status" value="1"/>
</dbReference>
<comment type="function">
    <text evidence="5">Plays a role in transport between endoplasmic reticulum and Golgi.</text>
</comment>
<dbReference type="GO" id="GO:0005789">
    <property type="term" value="C:endoplasmic reticulum membrane"/>
    <property type="evidence" value="ECO:0007669"/>
    <property type="project" value="UniProtKB-SubCell"/>
</dbReference>
<evidence type="ECO:0000259" key="8">
    <source>
        <dbReference type="Pfam" id="PF13850"/>
    </source>
</evidence>
<dbReference type="GO" id="GO:0000139">
    <property type="term" value="C:Golgi membrane"/>
    <property type="evidence" value="ECO:0007669"/>
    <property type="project" value="UniProtKB-SubCell"/>
</dbReference>
<accession>A0AAN8I968</accession>
<sequence>MNGFHDKHTLDPDAFADSGPSTLRTFDAFPKTKPTYKSATESGGKWTVCITLLCALLTLSELRTWWAGTESHHFSVEQGVGHELQLNLDIVVAMKCTDIHVNVQDAAMDRILAGDLLTREDTNYQAWAQRASSSKGHYTSNSAGQNFDSFAADPDLNTKRKQAQEEDTHVSHALSHMRESRSRSKKKFAKAPKLKRGEPINACRIYGSLEGNKVQGDFHITARGHGYLEPGGHKHLDHSTFNFSHHINELSFGPHYPNLLNPLDKTSDSTEKNFYKFQYYLSIVPTIFTKRRVSTKSGALDPAAIPQPATLDMTPEDLKRVKKGEIPSHIVNPNAGRDSKSIFTNQYAATSQSREVPHQVIPGIFFKYDIEPILLIVSAQRSGFWALLVRLVNVISGIVVGGGWCFQLTEWGGEVVRRRRRGVSEGVLHGRMGSGDYKDVKFG</sequence>
<evidence type="ECO:0000259" key="7">
    <source>
        <dbReference type="Pfam" id="PF07970"/>
    </source>
</evidence>
<dbReference type="GO" id="GO:0006890">
    <property type="term" value="P:retrograde vesicle-mediated transport, Golgi to endoplasmic reticulum"/>
    <property type="evidence" value="ECO:0007669"/>
    <property type="project" value="TreeGrafter"/>
</dbReference>